<sequence length="317" mass="34766">MAQKCVHKGCGKVFTDPDEPCVYHPGAPEFHEGHKGWKCCKPRVLSFDEFLAIPPCTTGKHSTVDDTPAPVPAKETAAPQPEPSSVPKHTPIAVGNVPTTLSASGAHTPTPTTSPPPESDSDDPSLAIEAGATCRRRGCNAKYSPSTSRDEEKCVHHPGQPIFHEGSKGWSCCKRRVLEFDEFMKIVGCKEKGRHLFIGKGKKAGEEKVDNIRTDFYQTATSVMATLFLKKIDKNSAKVNFSSPTTIELDLPTSDNKRFKETFNLYAPIDVEKSSFQIMGTKMDFNLVKADGTSWPVLRRDDKHTGEIIQVGKAKRA</sequence>
<evidence type="ECO:0000256" key="2">
    <source>
        <dbReference type="ARBA" id="ARBA00022737"/>
    </source>
</evidence>
<reference evidence="7 8" key="1">
    <citation type="submission" date="2017-10" db="EMBL/GenBank/DDBJ databases">
        <title>Comparative genomics in systemic dimorphic fungi from Ajellomycetaceae.</title>
        <authorList>
            <person name="Munoz J.F."/>
            <person name="Mcewen J.G."/>
            <person name="Clay O.K."/>
            <person name="Cuomo C.A."/>
        </authorList>
    </citation>
    <scope>NUCLEOTIDE SEQUENCE [LARGE SCALE GENOMIC DNA]</scope>
    <source>
        <strain evidence="7 8">UAMH5409</strain>
    </source>
</reference>
<dbReference type="AlphaFoldDB" id="A0A2B7X8N0"/>
<feature type="domain" description="CHORD" evidence="6">
    <location>
        <begin position="134"/>
        <end position="195"/>
    </location>
</feature>
<dbReference type="InterPro" id="IPR039790">
    <property type="entry name" value="CHRD1"/>
</dbReference>
<dbReference type="SUPFAM" id="SSF49764">
    <property type="entry name" value="HSP20-like chaperones"/>
    <property type="match status" value="1"/>
</dbReference>
<dbReference type="InterPro" id="IPR007052">
    <property type="entry name" value="CS_dom"/>
</dbReference>
<feature type="region of interest" description="Disordered" evidence="4">
    <location>
        <begin position="58"/>
        <end position="126"/>
    </location>
</feature>
<gene>
    <name evidence="7" type="ORF">AJ79_06879</name>
</gene>
<accession>A0A2B7X8N0</accession>
<keyword evidence="1" id="KW-0479">Metal-binding</keyword>
<keyword evidence="2" id="KW-0677">Repeat</keyword>
<dbReference type="GO" id="GO:0046872">
    <property type="term" value="F:metal ion binding"/>
    <property type="evidence" value="ECO:0007669"/>
    <property type="project" value="UniProtKB-KW"/>
</dbReference>
<name>A0A2B7X8N0_9EURO</name>
<evidence type="ECO:0000256" key="1">
    <source>
        <dbReference type="ARBA" id="ARBA00022723"/>
    </source>
</evidence>
<dbReference type="PANTHER" id="PTHR46983">
    <property type="entry name" value="CYSTEINE AND HISTIDINE-RICH DOMAIN-CONTAINING PROTEIN 1"/>
    <property type="match status" value="1"/>
</dbReference>
<organism evidence="7 8">
    <name type="scientific">Helicocarpus griseus UAMH5409</name>
    <dbReference type="NCBI Taxonomy" id="1447875"/>
    <lineage>
        <taxon>Eukaryota</taxon>
        <taxon>Fungi</taxon>
        <taxon>Dikarya</taxon>
        <taxon>Ascomycota</taxon>
        <taxon>Pezizomycotina</taxon>
        <taxon>Eurotiomycetes</taxon>
        <taxon>Eurotiomycetidae</taxon>
        <taxon>Onygenales</taxon>
        <taxon>Ajellomycetaceae</taxon>
        <taxon>Helicocarpus</taxon>
    </lineage>
</organism>
<keyword evidence="8" id="KW-1185">Reference proteome</keyword>
<keyword evidence="3" id="KW-0862">Zinc</keyword>
<dbReference type="STRING" id="1447875.A0A2B7X8N0"/>
<dbReference type="Proteomes" id="UP000223968">
    <property type="component" value="Unassembled WGS sequence"/>
</dbReference>
<feature type="domain" description="CHORD" evidence="6">
    <location>
        <begin position="5"/>
        <end position="61"/>
    </location>
</feature>
<feature type="compositionally biased region" description="Polar residues" evidence="4">
    <location>
        <begin position="97"/>
        <end position="107"/>
    </location>
</feature>
<dbReference type="EMBL" id="PDNB01000128">
    <property type="protein sequence ID" value="PGH05131.1"/>
    <property type="molecule type" value="Genomic_DNA"/>
</dbReference>
<dbReference type="OrthoDB" id="1898560at2759"/>
<evidence type="ECO:0000259" key="5">
    <source>
        <dbReference type="PROSITE" id="PS51203"/>
    </source>
</evidence>
<dbReference type="InterPro" id="IPR008978">
    <property type="entry name" value="HSP20-like_chaperone"/>
</dbReference>
<evidence type="ECO:0000256" key="4">
    <source>
        <dbReference type="SAM" id="MobiDB-lite"/>
    </source>
</evidence>
<dbReference type="CDD" id="cd06466">
    <property type="entry name" value="p23_CS_SGT1_like"/>
    <property type="match status" value="1"/>
</dbReference>
<evidence type="ECO:0000256" key="3">
    <source>
        <dbReference type="ARBA" id="ARBA00022833"/>
    </source>
</evidence>
<feature type="domain" description="CS" evidence="5">
    <location>
        <begin position="209"/>
        <end position="299"/>
    </location>
</feature>
<dbReference type="Gene3D" id="2.60.40.790">
    <property type="match status" value="1"/>
</dbReference>
<dbReference type="PANTHER" id="PTHR46983:SF3">
    <property type="entry name" value="CHPADIPLOID STATE MAINTENANCE PROTEIN CHPA"/>
    <property type="match status" value="1"/>
</dbReference>
<dbReference type="Pfam" id="PF04969">
    <property type="entry name" value="CS"/>
    <property type="match status" value="1"/>
</dbReference>
<dbReference type="PROSITE" id="PS51203">
    <property type="entry name" value="CS"/>
    <property type="match status" value="1"/>
</dbReference>
<dbReference type="InterPro" id="IPR007051">
    <property type="entry name" value="CHORD_dom"/>
</dbReference>
<dbReference type="Pfam" id="PF04968">
    <property type="entry name" value="CHORD"/>
    <property type="match status" value="2"/>
</dbReference>
<dbReference type="PROSITE" id="PS51401">
    <property type="entry name" value="CHORD"/>
    <property type="match status" value="2"/>
</dbReference>
<evidence type="ECO:0000313" key="8">
    <source>
        <dbReference type="Proteomes" id="UP000223968"/>
    </source>
</evidence>
<dbReference type="Gene3D" id="4.10.1130.20">
    <property type="match status" value="2"/>
</dbReference>
<protein>
    <recommendedName>
        <fullName evidence="9">CORD and CS domain-containing protein</fullName>
    </recommendedName>
</protein>
<comment type="caution">
    <text evidence="7">The sequence shown here is derived from an EMBL/GenBank/DDBJ whole genome shotgun (WGS) entry which is preliminary data.</text>
</comment>
<proteinExistence type="predicted"/>
<evidence type="ECO:0000259" key="6">
    <source>
        <dbReference type="PROSITE" id="PS51401"/>
    </source>
</evidence>
<evidence type="ECO:0000313" key="7">
    <source>
        <dbReference type="EMBL" id="PGH05131.1"/>
    </source>
</evidence>
<evidence type="ECO:0008006" key="9">
    <source>
        <dbReference type="Google" id="ProtNLM"/>
    </source>
</evidence>